<keyword evidence="1" id="KW-0812">Transmembrane</keyword>
<feature type="transmembrane region" description="Helical" evidence="1">
    <location>
        <begin position="64"/>
        <end position="86"/>
    </location>
</feature>
<organism evidence="2">
    <name type="scientific">marine sediment metagenome</name>
    <dbReference type="NCBI Taxonomy" id="412755"/>
    <lineage>
        <taxon>unclassified sequences</taxon>
        <taxon>metagenomes</taxon>
        <taxon>ecological metagenomes</taxon>
    </lineage>
</organism>
<evidence type="ECO:0000256" key="1">
    <source>
        <dbReference type="SAM" id="Phobius"/>
    </source>
</evidence>
<feature type="transmembrane region" description="Helical" evidence="1">
    <location>
        <begin position="34"/>
        <end position="52"/>
    </location>
</feature>
<feature type="non-terminal residue" evidence="2">
    <location>
        <position position="260"/>
    </location>
</feature>
<protein>
    <submittedName>
        <fullName evidence="2">Uncharacterized protein</fullName>
    </submittedName>
</protein>
<keyword evidence="1" id="KW-1133">Transmembrane helix</keyword>
<feature type="transmembrane region" description="Helical" evidence="1">
    <location>
        <begin position="146"/>
        <end position="168"/>
    </location>
</feature>
<accession>X0UUM5</accession>
<name>X0UUM5_9ZZZZ</name>
<feature type="transmembrane region" description="Helical" evidence="1">
    <location>
        <begin position="228"/>
        <end position="252"/>
    </location>
</feature>
<feature type="transmembrane region" description="Helical" evidence="1">
    <location>
        <begin position="180"/>
        <end position="207"/>
    </location>
</feature>
<evidence type="ECO:0000313" key="2">
    <source>
        <dbReference type="EMBL" id="GAF92165.1"/>
    </source>
</evidence>
<sequence>VSLLVGLSVLAAAQQLMIASGVVRQPPPLLDFCLVSSPFIFYALFVFSTGLARDNREGGWVGAGGARAFTALACVGCAIVVGRAAGLTDVGAWNFAAYSGLIALGITVGAALELLPGWERFAGRTRGALARAEQPLDGKEVAKRGWLATWVVLAIVGCWVVAMCGLGGDEGWSRRRIKSVLAYASALMVGVTLLSMLWQTVAVAWCATSSLAQDGVITREALQYSQDAQQFAIGGTLFLFGGAIVLLGLMAWPECTAWAS</sequence>
<dbReference type="EMBL" id="BARS01011643">
    <property type="protein sequence ID" value="GAF92165.1"/>
    <property type="molecule type" value="Genomic_DNA"/>
</dbReference>
<feature type="transmembrane region" description="Helical" evidence="1">
    <location>
        <begin position="92"/>
        <end position="115"/>
    </location>
</feature>
<dbReference type="AlphaFoldDB" id="X0UUM5"/>
<comment type="caution">
    <text evidence="2">The sequence shown here is derived from an EMBL/GenBank/DDBJ whole genome shotgun (WGS) entry which is preliminary data.</text>
</comment>
<feature type="non-terminal residue" evidence="2">
    <location>
        <position position="1"/>
    </location>
</feature>
<gene>
    <name evidence="2" type="ORF">S01H1_21098</name>
</gene>
<proteinExistence type="predicted"/>
<keyword evidence="1" id="KW-0472">Membrane</keyword>
<reference evidence="2" key="1">
    <citation type="journal article" date="2014" name="Front. Microbiol.">
        <title>High frequency of phylogenetically diverse reductive dehalogenase-homologous genes in deep subseafloor sedimentary metagenomes.</title>
        <authorList>
            <person name="Kawai M."/>
            <person name="Futagami T."/>
            <person name="Toyoda A."/>
            <person name="Takaki Y."/>
            <person name="Nishi S."/>
            <person name="Hori S."/>
            <person name="Arai W."/>
            <person name="Tsubouchi T."/>
            <person name="Morono Y."/>
            <person name="Uchiyama I."/>
            <person name="Ito T."/>
            <person name="Fujiyama A."/>
            <person name="Inagaki F."/>
            <person name="Takami H."/>
        </authorList>
    </citation>
    <scope>NUCLEOTIDE SEQUENCE</scope>
    <source>
        <strain evidence="2">Expedition CK06-06</strain>
    </source>
</reference>